<accession>A0A7J7K5P0</accession>
<reference evidence="2" key="1">
    <citation type="submission" date="2020-06" db="EMBL/GenBank/DDBJ databases">
        <title>Draft genome of Bugula neritina, a colonial animal packing powerful symbionts and potential medicines.</title>
        <authorList>
            <person name="Rayko M."/>
        </authorList>
    </citation>
    <scope>NUCLEOTIDE SEQUENCE [LARGE SCALE GENOMIC DNA]</scope>
    <source>
        <strain evidence="2">Kwan_BN1</strain>
    </source>
</reference>
<organism evidence="2 3">
    <name type="scientific">Bugula neritina</name>
    <name type="common">Brown bryozoan</name>
    <name type="synonym">Sertularia neritina</name>
    <dbReference type="NCBI Taxonomy" id="10212"/>
    <lineage>
        <taxon>Eukaryota</taxon>
        <taxon>Metazoa</taxon>
        <taxon>Spiralia</taxon>
        <taxon>Lophotrochozoa</taxon>
        <taxon>Bryozoa</taxon>
        <taxon>Gymnolaemata</taxon>
        <taxon>Cheilostomatida</taxon>
        <taxon>Flustrina</taxon>
        <taxon>Buguloidea</taxon>
        <taxon>Bugulidae</taxon>
        <taxon>Bugula</taxon>
    </lineage>
</organism>
<dbReference type="Proteomes" id="UP000593567">
    <property type="component" value="Unassembled WGS sequence"/>
</dbReference>
<keyword evidence="3" id="KW-1185">Reference proteome</keyword>
<dbReference type="InterPro" id="IPR008974">
    <property type="entry name" value="TRAF-like"/>
</dbReference>
<feature type="domain" description="TRAF1-6 MATH" evidence="1">
    <location>
        <begin position="4"/>
        <end position="101"/>
    </location>
</feature>
<dbReference type="OrthoDB" id="5947827at2759"/>
<dbReference type="Gene3D" id="2.60.210.10">
    <property type="entry name" value="Apoptosis, Tumor Necrosis Factor Receptor Associated Protein 2, Chain A"/>
    <property type="match status" value="1"/>
</dbReference>
<dbReference type="AlphaFoldDB" id="A0A7J7K5P0"/>
<dbReference type="SUPFAM" id="SSF49599">
    <property type="entry name" value="TRAF domain-like"/>
    <property type="match status" value="1"/>
</dbReference>
<protein>
    <submittedName>
        <fullName evidence="2">TRAF5</fullName>
    </submittedName>
</protein>
<gene>
    <name evidence="2" type="ORF">EB796_007751</name>
</gene>
<proteinExistence type="predicted"/>
<evidence type="ECO:0000259" key="1">
    <source>
        <dbReference type="Pfam" id="PF21355"/>
    </source>
</evidence>
<dbReference type="Pfam" id="PF21355">
    <property type="entry name" value="TRAF-mep_MATH"/>
    <property type="match status" value="1"/>
</dbReference>
<dbReference type="EMBL" id="VXIV02001198">
    <property type="protein sequence ID" value="KAF6033942.1"/>
    <property type="molecule type" value="Genomic_DNA"/>
</dbReference>
<dbReference type="InterPro" id="IPR049342">
    <property type="entry name" value="TRAF1-6_MATH_dom"/>
</dbReference>
<evidence type="ECO:0000313" key="3">
    <source>
        <dbReference type="Proteomes" id="UP000593567"/>
    </source>
</evidence>
<comment type="caution">
    <text evidence="2">The sequence shown here is derived from an EMBL/GenBank/DDBJ whole genome shotgun (WGS) entry which is preliminary data.</text>
</comment>
<name>A0A7J7K5P0_BUGNE</name>
<evidence type="ECO:0000313" key="2">
    <source>
        <dbReference type="EMBL" id="KAF6033942.1"/>
    </source>
</evidence>
<sequence length="132" mass="14781">MVESDGEGEGTHISLLFTVVKGDYDPLLEWPFKQHVTMKLRNVAGTEPDIIKEFQPDPNPASCDRPPMESDMYTAMCPQFAEQDYVFNPANGFMEDDTMYIDIVVDNSHTSLADLPNIPINAEAELCTQPPQ</sequence>